<dbReference type="InterPro" id="IPR039261">
    <property type="entry name" value="FNR_nucleotide-bd"/>
</dbReference>
<proteinExistence type="predicted"/>
<dbReference type="SUPFAM" id="SSF52218">
    <property type="entry name" value="Flavoproteins"/>
    <property type="match status" value="1"/>
</dbReference>
<dbReference type="InterPro" id="IPR001709">
    <property type="entry name" value="Flavoprot_Pyr_Nucl_cyt_Rdtase"/>
</dbReference>
<gene>
    <name evidence="13" type="ORF">OD355_11615</name>
</gene>
<dbReference type="EC" id="1.8.1.2" evidence="3"/>
<keyword evidence="4" id="KW-0285">Flavoprotein</keyword>
<dbReference type="AlphaFoldDB" id="A0AAE3IQ94"/>
<name>A0AAE3IQ94_9BACT</name>
<dbReference type="Pfam" id="PF00667">
    <property type="entry name" value="FAD_binding_1"/>
    <property type="match status" value="2"/>
</dbReference>
<evidence type="ECO:0000313" key="13">
    <source>
        <dbReference type="EMBL" id="MCU7695166.1"/>
    </source>
</evidence>
<keyword evidence="14" id="KW-1185">Reference proteome</keyword>
<evidence type="ECO:0000256" key="2">
    <source>
        <dbReference type="ARBA" id="ARBA00001974"/>
    </source>
</evidence>
<dbReference type="Gene3D" id="3.40.50.80">
    <property type="entry name" value="Nucleotide-binding domain of ferredoxin-NADP reductase (FNR) module"/>
    <property type="match status" value="1"/>
</dbReference>
<evidence type="ECO:0000256" key="10">
    <source>
        <dbReference type="ARBA" id="ARBA00052219"/>
    </source>
</evidence>
<evidence type="ECO:0000259" key="11">
    <source>
        <dbReference type="PROSITE" id="PS50902"/>
    </source>
</evidence>
<evidence type="ECO:0000256" key="5">
    <source>
        <dbReference type="ARBA" id="ARBA00022643"/>
    </source>
</evidence>
<dbReference type="Pfam" id="PF00175">
    <property type="entry name" value="NAD_binding_1"/>
    <property type="match status" value="1"/>
</dbReference>
<dbReference type="PROSITE" id="PS50902">
    <property type="entry name" value="FLAVODOXIN_LIKE"/>
    <property type="match status" value="1"/>
</dbReference>
<dbReference type="PANTHER" id="PTHR19384:SF128">
    <property type="entry name" value="NADPH OXIDOREDUCTASE A"/>
    <property type="match status" value="1"/>
</dbReference>
<dbReference type="PRINTS" id="PR00369">
    <property type="entry name" value="FLAVODOXIN"/>
</dbReference>
<keyword evidence="9" id="KW-0028">Amino-acid biosynthesis</keyword>
<keyword evidence="6" id="KW-0274">FAD</keyword>
<dbReference type="SUPFAM" id="SSF52343">
    <property type="entry name" value="Ferredoxin reductase-like, C-terminal NADP-linked domain"/>
    <property type="match status" value="1"/>
</dbReference>
<keyword evidence="5" id="KW-0288">FMN</keyword>
<evidence type="ECO:0000256" key="8">
    <source>
        <dbReference type="ARBA" id="ARBA00023002"/>
    </source>
</evidence>
<reference evidence="13" key="1">
    <citation type="submission" date="2022-10" db="EMBL/GenBank/DDBJ databases">
        <authorList>
            <person name="Kim H.S."/>
            <person name="Kim J.-S."/>
            <person name="Suh M.K."/>
            <person name="Eom M.K."/>
            <person name="Lee J.-S."/>
        </authorList>
    </citation>
    <scope>NUCLEOTIDE SEQUENCE</scope>
    <source>
        <strain evidence="13">LIP-5</strain>
    </source>
</reference>
<comment type="catalytic activity">
    <reaction evidence="10">
        <text>hydrogen sulfide + 3 NADP(+) + 3 H2O = sulfite + 3 NADPH + 4 H(+)</text>
        <dbReference type="Rhea" id="RHEA:13801"/>
        <dbReference type="ChEBI" id="CHEBI:15377"/>
        <dbReference type="ChEBI" id="CHEBI:15378"/>
        <dbReference type="ChEBI" id="CHEBI:17359"/>
        <dbReference type="ChEBI" id="CHEBI:29919"/>
        <dbReference type="ChEBI" id="CHEBI:57783"/>
        <dbReference type="ChEBI" id="CHEBI:58349"/>
        <dbReference type="EC" id="1.8.1.2"/>
    </reaction>
</comment>
<dbReference type="InterPro" id="IPR008254">
    <property type="entry name" value="Flavodoxin/NO_synth"/>
</dbReference>
<dbReference type="InterPro" id="IPR023173">
    <property type="entry name" value="NADPH_Cyt_P450_Rdtase_alpha"/>
</dbReference>
<organism evidence="13 14">
    <name type="scientific">Haoranjiania flava</name>
    <dbReference type="NCBI Taxonomy" id="1856322"/>
    <lineage>
        <taxon>Bacteria</taxon>
        <taxon>Pseudomonadati</taxon>
        <taxon>Bacteroidota</taxon>
        <taxon>Chitinophagia</taxon>
        <taxon>Chitinophagales</taxon>
        <taxon>Chitinophagaceae</taxon>
        <taxon>Haoranjiania</taxon>
    </lineage>
</organism>
<evidence type="ECO:0000313" key="14">
    <source>
        <dbReference type="Proteomes" id="UP001209317"/>
    </source>
</evidence>
<evidence type="ECO:0000256" key="9">
    <source>
        <dbReference type="ARBA" id="ARBA00023192"/>
    </source>
</evidence>
<dbReference type="GO" id="GO:0005829">
    <property type="term" value="C:cytosol"/>
    <property type="evidence" value="ECO:0007669"/>
    <property type="project" value="TreeGrafter"/>
</dbReference>
<evidence type="ECO:0000259" key="12">
    <source>
        <dbReference type="PROSITE" id="PS51384"/>
    </source>
</evidence>
<evidence type="ECO:0000256" key="7">
    <source>
        <dbReference type="ARBA" id="ARBA00022857"/>
    </source>
</evidence>
<dbReference type="InterPro" id="IPR017938">
    <property type="entry name" value="Riboflavin_synthase-like_b-brl"/>
</dbReference>
<dbReference type="Gene3D" id="2.40.30.10">
    <property type="entry name" value="Translation factors"/>
    <property type="match status" value="1"/>
</dbReference>
<keyword evidence="8" id="KW-0560">Oxidoreductase</keyword>
<evidence type="ECO:0000256" key="3">
    <source>
        <dbReference type="ARBA" id="ARBA00012604"/>
    </source>
</evidence>
<sequence length="560" mass="62228">MLIEPKLNLFKELISDASSDELVWMNGFLSGILSAKDIAPGKQNTATARLSVIYATETGNAKALATKFAAEGKKSGIKVKLAPAETYKIKDIEKEENVVVVISTQGDGEPPLSAAKFFHALHNTALQLPDLKFGVLALGDSSYPLFCQAGIDVDRELELRGAQRIFPLQKCDTNYEADATQWFANVISALKGSTHQASGVPVAKKQANARKIYNGIITTNINLNDEGSLKATHHIEISAEDLAYEPGDAIGIVPVNSRELVEEILKTVAVDKNEQVTWRDQHTDIDTLLAKKVQVAYLPERVVKKYAEITGNNIPATRMDLKDLLKIYPVSGREEFFRVVEILEPITPRLYSISSSLEAAADEVHITVALDRFSVNDKEVCGHCSDYLTGLPVGTQVDFYVHSNKNFRLPAADADVIMIGPGTGIAPFRSFLFERDAQGAGGRNWLFFGEQHFTTDFLYQTEIQSFLDTGVLTKFNGAFSRDQEHKVYVQHKMLQHAKELFSWIENGAHVYVCGAREPMSMDVENALLSIISREKSINESESKQYFEKLVEEGRYHKDVY</sequence>
<dbReference type="InterPro" id="IPR029039">
    <property type="entry name" value="Flavoprotein-like_sf"/>
</dbReference>
<evidence type="ECO:0000256" key="4">
    <source>
        <dbReference type="ARBA" id="ARBA00022630"/>
    </source>
</evidence>
<comment type="caution">
    <text evidence="13">The sequence shown here is derived from an EMBL/GenBank/DDBJ whole genome shotgun (WGS) entry which is preliminary data.</text>
</comment>
<dbReference type="InterPro" id="IPR001433">
    <property type="entry name" value="OxRdtase_FAD/NAD-bd"/>
</dbReference>
<keyword evidence="9" id="KW-0198">Cysteine biosynthesis</keyword>
<dbReference type="GO" id="GO:0050660">
    <property type="term" value="F:flavin adenine dinucleotide binding"/>
    <property type="evidence" value="ECO:0007669"/>
    <property type="project" value="TreeGrafter"/>
</dbReference>
<keyword evidence="7" id="KW-0521">NADP</keyword>
<dbReference type="PANTHER" id="PTHR19384">
    <property type="entry name" value="NITRIC OXIDE SYNTHASE-RELATED"/>
    <property type="match status" value="1"/>
</dbReference>
<dbReference type="PRINTS" id="PR00371">
    <property type="entry name" value="FPNCR"/>
</dbReference>
<feature type="domain" description="FAD-binding FR-type" evidence="12">
    <location>
        <begin position="210"/>
        <end position="410"/>
    </location>
</feature>
<dbReference type="InterPro" id="IPR003097">
    <property type="entry name" value="CysJ-like_FAD-binding"/>
</dbReference>
<dbReference type="GO" id="GO:0004783">
    <property type="term" value="F:sulfite reductase (NADPH) activity"/>
    <property type="evidence" value="ECO:0007669"/>
    <property type="project" value="UniProtKB-EC"/>
</dbReference>
<dbReference type="Gene3D" id="3.40.50.360">
    <property type="match status" value="1"/>
</dbReference>
<feature type="domain" description="Flavodoxin-like" evidence="11">
    <location>
        <begin position="50"/>
        <end position="187"/>
    </location>
</feature>
<dbReference type="Proteomes" id="UP001209317">
    <property type="component" value="Unassembled WGS sequence"/>
</dbReference>
<accession>A0AAE3IQ94</accession>
<dbReference type="FunFam" id="3.40.50.80:FF:000001">
    <property type="entry name" value="NADPH--cytochrome P450 reductase 1"/>
    <property type="match status" value="1"/>
</dbReference>
<dbReference type="RefSeq" id="WP_263038653.1">
    <property type="nucleotide sequence ID" value="NZ_JAOTPL010000019.1"/>
</dbReference>
<dbReference type="InterPro" id="IPR017927">
    <property type="entry name" value="FAD-bd_FR_type"/>
</dbReference>
<dbReference type="GO" id="GO:0010181">
    <property type="term" value="F:FMN binding"/>
    <property type="evidence" value="ECO:0007669"/>
    <property type="project" value="InterPro"/>
</dbReference>
<dbReference type="GO" id="GO:0019344">
    <property type="term" value="P:cysteine biosynthetic process"/>
    <property type="evidence" value="ECO:0007669"/>
    <property type="project" value="UniProtKB-KW"/>
</dbReference>
<evidence type="ECO:0000256" key="1">
    <source>
        <dbReference type="ARBA" id="ARBA00001917"/>
    </source>
</evidence>
<dbReference type="SUPFAM" id="SSF63380">
    <property type="entry name" value="Riboflavin synthase domain-like"/>
    <property type="match status" value="1"/>
</dbReference>
<comment type="cofactor">
    <cofactor evidence="2">
        <name>FAD</name>
        <dbReference type="ChEBI" id="CHEBI:57692"/>
    </cofactor>
</comment>
<dbReference type="Gene3D" id="1.20.990.10">
    <property type="entry name" value="NADPH-cytochrome p450 Reductase, Chain A, domain 3"/>
    <property type="match status" value="1"/>
</dbReference>
<dbReference type="Pfam" id="PF00258">
    <property type="entry name" value="Flavodoxin_1"/>
    <property type="match status" value="1"/>
</dbReference>
<dbReference type="PROSITE" id="PS51384">
    <property type="entry name" value="FAD_FR"/>
    <property type="match status" value="1"/>
</dbReference>
<dbReference type="EMBL" id="JAOTPL010000019">
    <property type="protein sequence ID" value="MCU7695166.1"/>
    <property type="molecule type" value="Genomic_DNA"/>
</dbReference>
<dbReference type="InterPro" id="IPR001094">
    <property type="entry name" value="Flavdoxin-like"/>
</dbReference>
<evidence type="ECO:0000256" key="6">
    <source>
        <dbReference type="ARBA" id="ARBA00022827"/>
    </source>
</evidence>
<comment type="cofactor">
    <cofactor evidence="1">
        <name>FMN</name>
        <dbReference type="ChEBI" id="CHEBI:58210"/>
    </cofactor>
</comment>
<protein>
    <recommendedName>
        <fullName evidence="3">assimilatory sulfite reductase (NADPH)</fullName>
        <ecNumber evidence="3">1.8.1.2</ecNumber>
    </recommendedName>
</protein>